<dbReference type="GO" id="GO:0004222">
    <property type="term" value="F:metalloendopeptidase activity"/>
    <property type="evidence" value="ECO:0007669"/>
    <property type="project" value="InterPro"/>
</dbReference>
<proteinExistence type="predicted"/>
<dbReference type="CDD" id="cd07331">
    <property type="entry name" value="M48C_Oma1_like"/>
    <property type="match status" value="1"/>
</dbReference>
<dbReference type="InterPro" id="IPR051156">
    <property type="entry name" value="Mito/Outer_Membr_Metalloprot"/>
</dbReference>
<organism evidence="8 9">
    <name type="scientific">Tieghemiomyces parasiticus</name>
    <dbReference type="NCBI Taxonomy" id="78921"/>
    <lineage>
        <taxon>Eukaryota</taxon>
        <taxon>Fungi</taxon>
        <taxon>Fungi incertae sedis</taxon>
        <taxon>Zoopagomycota</taxon>
        <taxon>Kickxellomycotina</taxon>
        <taxon>Dimargaritomycetes</taxon>
        <taxon>Dimargaritales</taxon>
        <taxon>Dimargaritaceae</taxon>
        <taxon>Tieghemiomyces</taxon>
    </lineage>
</organism>
<dbReference type="GO" id="GO:0005743">
    <property type="term" value="C:mitochondrial inner membrane"/>
    <property type="evidence" value="ECO:0007669"/>
    <property type="project" value="TreeGrafter"/>
</dbReference>
<dbReference type="Gene3D" id="3.30.40.10">
    <property type="entry name" value="Zinc/RING finger domain, C3HC4 (zinc finger)"/>
    <property type="match status" value="1"/>
</dbReference>
<dbReference type="PANTHER" id="PTHR22726">
    <property type="entry name" value="METALLOENDOPEPTIDASE OMA1"/>
    <property type="match status" value="1"/>
</dbReference>
<dbReference type="AlphaFoldDB" id="A0A9W7ZLT5"/>
<evidence type="ECO:0000313" key="9">
    <source>
        <dbReference type="Proteomes" id="UP001150569"/>
    </source>
</evidence>
<evidence type="ECO:0000256" key="2">
    <source>
        <dbReference type="ARBA" id="ARBA00022670"/>
    </source>
</evidence>
<sequence length="522" mass="58780">MAHLMDSPISSGDSHLEKFDAYYGSSDLSIHGNLLPTPEDITIIPTTPVHQFQCPQLHLRTDIPAFKRNRARNFTTVEPRQHCGLRTLGTAHEEPRLPAFRGRVVSYHRGERVNTPTINYRSSVQHVRQRNTRNLYVPADQTPTNSATLGFAKPPAVAGRVLTDQLHSLWRQSGVATRHWKHDIESDKCDHQACRRTFNLINRKHHCRLPHGLPGAVRPITFSVTPLPPPRKFNGRKPIARRTLYQILGTGGVLMLVYYVAHLEPAPISGRRRFMAVSPAEVEAMAKQSYEEIMEQYGDRILPANHNYTRFVKRVATRIIRASGMDVLGAGPTMDWEFYVIDAPEMNAFVLPGGKVFVFTGILPVARDEDGLATILGHEIAHQLAGHHAEKMSYAKFLTIFQFLLQFFIDPNLVGLNRIALELGIMLPNSRKCESEADYIGLQLMAQACYDPTKSIGLWERMSQSESRLRGKGFEYLQTHPSSQGRIDSLKKWLPEAEQKREDSNCNEGSIGGAEFLVNAPI</sequence>
<dbReference type="InterPro" id="IPR013083">
    <property type="entry name" value="Znf_RING/FYVE/PHD"/>
</dbReference>
<keyword evidence="9" id="KW-1185">Reference proteome</keyword>
<keyword evidence="3" id="KW-0479">Metal-binding</keyword>
<dbReference type="GO" id="GO:0046872">
    <property type="term" value="F:metal ion binding"/>
    <property type="evidence" value="ECO:0007669"/>
    <property type="project" value="UniProtKB-KW"/>
</dbReference>
<dbReference type="Gene3D" id="3.30.2010.10">
    <property type="entry name" value="Metalloproteases ('zincins'), catalytic domain"/>
    <property type="match status" value="1"/>
</dbReference>
<evidence type="ECO:0000256" key="4">
    <source>
        <dbReference type="ARBA" id="ARBA00022801"/>
    </source>
</evidence>
<reference evidence="8" key="1">
    <citation type="submission" date="2022-07" db="EMBL/GenBank/DDBJ databases">
        <title>Phylogenomic reconstructions and comparative analyses of Kickxellomycotina fungi.</title>
        <authorList>
            <person name="Reynolds N.K."/>
            <person name="Stajich J.E."/>
            <person name="Barry K."/>
            <person name="Grigoriev I.V."/>
            <person name="Crous P."/>
            <person name="Smith M.E."/>
        </authorList>
    </citation>
    <scope>NUCLEOTIDE SEQUENCE</scope>
    <source>
        <strain evidence="8">RSA 861</strain>
    </source>
</reference>
<keyword evidence="5" id="KW-0862">Zinc</keyword>
<dbReference type="GO" id="GO:0034982">
    <property type="term" value="P:mitochondrial protein processing"/>
    <property type="evidence" value="ECO:0007669"/>
    <property type="project" value="TreeGrafter"/>
</dbReference>
<evidence type="ECO:0000256" key="5">
    <source>
        <dbReference type="ARBA" id="ARBA00022833"/>
    </source>
</evidence>
<evidence type="ECO:0000259" key="7">
    <source>
        <dbReference type="Pfam" id="PF01435"/>
    </source>
</evidence>
<dbReference type="InterPro" id="IPR001915">
    <property type="entry name" value="Peptidase_M48"/>
</dbReference>
<evidence type="ECO:0000256" key="1">
    <source>
        <dbReference type="ARBA" id="ARBA00001947"/>
    </source>
</evidence>
<keyword evidence="2" id="KW-0645">Protease</keyword>
<feature type="domain" description="Peptidase M48" evidence="7">
    <location>
        <begin position="313"/>
        <end position="493"/>
    </location>
</feature>
<gene>
    <name evidence="8" type="primary">OMA1_2</name>
    <name evidence="8" type="ORF">IWQ60_009810</name>
</gene>
<accession>A0A9W7ZLT5</accession>
<dbReference type="PANTHER" id="PTHR22726:SF1">
    <property type="entry name" value="METALLOENDOPEPTIDASE OMA1, MITOCHONDRIAL"/>
    <property type="match status" value="1"/>
</dbReference>
<evidence type="ECO:0000256" key="6">
    <source>
        <dbReference type="ARBA" id="ARBA00023049"/>
    </source>
</evidence>
<evidence type="ECO:0000313" key="8">
    <source>
        <dbReference type="EMBL" id="KAJ1912123.1"/>
    </source>
</evidence>
<dbReference type="EMBL" id="JANBPT010000862">
    <property type="protein sequence ID" value="KAJ1912123.1"/>
    <property type="molecule type" value="Genomic_DNA"/>
</dbReference>
<dbReference type="Pfam" id="PF01435">
    <property type="entry name" value="Peptidase_M48"/>
    <property type="match status" value="1"/>
</dbReference>
<dbReference type="GO" id="GO:0006515">
    <property type="term" value="P:protein quality control for misfolded or incompletely synthesized proteins"/>
    <property type="evidence" value="ECO:0007669"/>
    <property type="project" value="TreeGrafter"/>
</dbReference>
<comment type="cofactor">
    <cofactor evidence="1">
        <name>Zn(2+)</name>
        <dbReference type="ChEBI" id="CHEBI:29105"/>
    </cofactor>
</comment>
<keyword evidence="4" id="KW-0378">Hydrolase</keyword>
<dbReference type="Proteomes" id="UP001150569">
    <property type="component" value="Unassembled WGS sequence"/>
</dbReference>
<evidence type="ECO:0000256" key="3">
    <source>
        <dbReference type="ARBA" id="ARBA00022723"/>
    </source>
</evidence>
<keyword evidence="6" id="KW-0482">Metalloprotease</keyword>
<dbReference type="OrthoDB" id="7464992at2759"/>
<protein>
    <submittedName>
        <fullName evidence="8">Metalloendopeptidase</fullName>
    </submittedName>
</protein>
<name>A0A9W7ZLT5_9FUNG</name>
<comment type="caution">
    <text evidence="8">The sequence shown here is derived from an EMBL/GenBank/DDBJ whole genome shotgun (WGS) entry which is preliminary data.</text>
</comment>